<proteinExistence type="inferred from homology"/>
<dbReference type="CDD" id="cd08064">
    <property type="entry name" value="MPN_eIF3f"/>
    <property type="match status" value="1"/>
</dbReference>
<comment type="subcellular location">
    <subcellularLocation>
        <location evidence="4">Cytoplasm</location>
    </subcellularLocation>
</comment>
<dbReference type="Pfam" id="PF13012">
    <property type="entry name" value="MitMem_reg"/>
    <property type="match status" value="1"/>
</dbReference>
<evidence type="ECO:0000313" key="6">
    <source>
        <dbReference type="EMBL" id="CAK8677795.1"/>
    </source>
</evidence>
<reference evidence="6 7" key="1">
    <citation type="submission" date="2024-02" db="EMBL/GenBank/DDBJ databases">
        <authorList>
            <person name="Daric V."/>
            <person name="Darras S."/>
        </authorList>
    </citation>
    <scope>NUCLEOTIDE SEQUENCE [LARGE SCALE GENOMIC DNA]</scope>
</reference>
<dbReference type="EMBL" id="CAWYQH010000046">
    <property type="protein sequence ID" value="CAK8677795.1"/>
    <property type="molecule type" value="Genomic_DNA"/>
</dbReference>
<gene>
    <name evidence="6" type="ORF">CVLEPA_LOCUS7790</name>
</gene>
<dbReference type="SMART" id="SM00232">
    <property type="entry name" value="JAB_MPN"/>
    <property type="match status" value="1"/>
</dbReference>
<dbReference type="InterPro" id="IPR024969">
    <property type="entry name" value="EIF3F/CSN6-like_C"/>
</dbReference>
<evidence type="ECO:0000313" key="7">
    <source>
        <dbReference type="Proteomes" id="UP001642483"/>
    </source>
</evidence>
<accession>A0ABP0FDM1</accession>
<dbReference type="PANTHER" id="PTHR10540">
    <property type="entry name" value="EUKARYOTIC TRANSLATION INITIATION FACTOR 3 SUBUNIT F-RELATED"/>
    <property type="match status" value="1"/>
</dbReference>
<name>A0ABP0FDM1_CLALP</name>
<evidence type="ECO:0000256" key="3">
    <source>
        <dbReference type="ARBA" id="ARBA00022917"/>
    </source>
</evidence>
<dbReference type="Pfam" id="PF01398">
    <property type="entry name" value="JAB"/>
    <property type="match status" value="1"/>
</dbReference>
<dbReference type="InterPro" id="IPR027531">
    <property type="entry name" value="eIF3f"/>
</dbReference>
<sequence>MADGRKVKVHPVVLFSIIDSYERRKEDAKRVIGSLLGTVDANSVTITNSFCVPHTESEDEVAFDMEFARNMFDLHRRVNPREVIVGWYATGQDITEHSVLIHEYYSRESKSPVHLVVDTDLKDTEIGFKGFLSATVGVPGKTQGMMFTPVPVVVDYYNAERVGIDRIRNRTQSRGNLISLPTEFENVLDMTKTLQTMLEGVSDHVNNVLAGSAPIDQKIGRYLMDLVCTVPHMEEDEFDDMLNSNINDLLMMRYLGNVVKSQVALNEKLINTSTIQTT</sequence>
<protein>
    <recommendedName>
        <fullName evidence="4">Eukaryotic translation initiation factor 3 subunit F</fullName>
        <shortName evidence="4">eIF3f</shortName>
    </recommendedName>
    <alternativeName>
        <fullName evidence="4">Eukaryotic translation initiation factor 3 subunit 5</fullName>
    </alternativeName>
</protein>
<feature type="domain" description="MPN" evidence="5">
    <location>
        <begin position="7"/>
        <end position="137"/>
    </location>
</feature>
<comment type="function">
    <text evidence="4">Component of the eukaryotic translation initiation factor 3 (eIF-3) complex, which is involved in protein synthesis of a specialized repertoire of mRNAs and, together with other initiation factors, stimulates binding of mRNA and methionyl-tRNAi to the 40S ribosome. The eIF-3 complex specifically targets and initiates translation of a subset of mRNAs involved in cell proliferation.</text>
</comment>
<dbReference type="PROSITE" id="PS50249">
    <property type="entry name" value="MPN"/>
    <property type="match status" value="1"/>
</dbReference>
<dbReference type="InterPro" id="IPR000555">
    <property type="entry name" value="JAMM/MPN+_dom"/>
</dbReference>
<comment type="subunit">
    <text evidence="4">Component of the eukaryotic translation initiation factor 3 (eIF-3) complex.</text>
</comment>
<evidence type="ECO:0000256" key="4">
    <source>
        <dbReference type="HAMAP-Rule" id="MF_03005"/>
    </source>
</evidence>
<comment type="caution">
    <text evidence="6">The sequence shown here is derived from an EMBL/GenBank/DDBJ whole genome shotgun (WGS) entry which is preliminary data.</text>
</comment>
<keyword evidence="1 4" id="KW-0963">Cytoplasm</keyword>
<evidence type="ECO:0000256" key="1">
    <source>
        <dbReference type="ARBA" id="ARBA00022490"/>
    </source>
</evidence>
<keyword evidence="7" id="KW-1185">Reference proteome</keyword>
<dbReference type="PANTHER" id="PTHR10540:SF6">
    <property type="entry name" value="EUKARYOTIC TRANSLATION INITIATION FACTOR 3 SUBUNIT F"/>
    <property type="match status" value="1"/>
</dbReference>
<evidence type="ECO:0000256" key="2">
    <source>
        <dbReference type="ARBA" id="ARBA00022540"/>
    </source>
</evidence>
<keyword evidence="3 4" id="KW-0648">Protein biosynthesis</keyword>
<dbReference type="HAMAP" id="MF_03005">
    <property type="entry name" value="eIF3f"/>
    <property type="match status" value="1"/>
</dbReference>
<organism evidence="6 7">
    <name type="scientific">Clavelina lepadiformis</name>
    <name type="common">Light-bulb sea squirt</name>
    <name type="synonym">Ascidia lepadiformis</name>
    <dbReference type="NCBI Taxonomy" id="159417"/>
    <lineage>
        <taxon>Eukaryota</taxon>
        <taxon>Metazoa</taxon>
        <taxon>Chordata</taxon>
        <taxon>Tunicata</taxon>
        <taxon>Ascidiacea</taxon>
        <taxon>Aplousobranchia</taxon>
        <taxon>Clavelinidae</taxon>
        <taxon>Clavelina</taxon>
    </lineage>
</organism>
<evidence type="ECO:0000259" key="5">
    <source>
        <dbReference type="PROSITE" id="PS50249"/>
    </source>
</evidence>
<keyword evidence="2 4" id="KW-0396">Initiation factor</keyword>
<comment type="similarity">
    <text evidence="4">Belongs to the eIF-3 subunit F family.</text>
</comment>
<dbReference type="InterPro" id="IPR037518">
    <property type="entry name" value="MPN"/>
</dbReference>
<dbReference type="Gene3D" id="3.40.140.10">
    <property type="entry name" value="Cytidine Deaminase, domain 2"/>
    <property type="match status" value="1"/>
</dbReference>
<dbReference type="Proteomes" id="UP001642483">
    <property type="component" value="Unassembled WGS sequence"/>
</dbReference>